<keyword evidence="3" id="KW-1185">Reference proteome</keyword>
<name>A0AAV9UEW8_9PEZI</name>
<dbReference type="InterPro" id="IPR002925">
    <property type="entry name" value="Dienelactn_hydro"/>
</dbReference>
<dbReference type="PANTHER" id="PTHR47562">
    <property type="match status" value="1"/>
</dbReference>
<evidence type="ECO:0000313" key="2">
    <source>
        <dbReference type="EMBL" id="KAK6341078.1"/>
    </source>
</evidence>
<comment type="caution">
    <text evidence="2">The sequence shown here is derived from an EMBL/GenBank/DDBJ whole genome shotgun (WGS) entry which is preliminary data.</text>
</comment>
<dbReference type="InterPro" id="IPR029058">
    <property type="entry name" value="AB_hydrolase_fold"/>
</dbReference>
<dbReference type="GO" id="GO:0016787">
    <property type="term" value="F:hydrolase activity"/>
    <property type="evidence" value="ECO:0007669"/>
    <property type="project" value="InterPro"/>
</dbReference>
<dbReference type="Pfam" id="PF01738">
    <property type="entry name" value="DLH"/>
    <property type="match status" value="1"/>
</dbReference>
<protein>
    <recommendedName>
        <fullName evidence="1">Dienelactone hydrolase domain-containing protein</fullName>
    </recommendedName>
</protein>
<gene>
    <name evidence="2" type="ORF">TWF696_009385</name>
</gene>
<reference evidence="2 3" key="1">
    <citation type="submission" date="2019-10" db="EMBL/GenBank/DDBJ databases">
        <authorList>
            <person name="Palmer J.M."/>
        </authorList>
    </citation>
    <scope>NUCLEOTIDE SEQUENCE [LARGE SCALE GENOMIC DNA]</scope>
    <source>
        <strain evidence="2 3">TWF696</strain>
    </source>
</reference>
<proteinExistence type="predicted"/>
<dbReference type="SUPFAM" id="SSF53474">
    <property type="entry name" value="alpha/beta-Hydrolases"/>
    <property type="match status" value="1"/>
</dbReference>
<accession>A0AAV9UEW8</accession>
<evidence type="ECO:0000259" key="1">
    <source>
        <dbReference type="Pfam" id="PF01738"/>
    </source>
</evidence>
<feature type="domain" description="Dienelactone hydrolase" evidence="1">
    <location>
        <begin position="32"/>
        <end position="249"/>
    </location>
</feature>
<dbReference type="AlphaFoldDB" id="A0AAV9UEW8"/>
<dbReference type="Gene3D" id="3.40.50.1820">
    <property type="entry name" value="alpha/beta hydrolase"/>
    <property type="match status" value="1"/>
</dbReference>
<organism evidence="2 3">
    <name type="scientific">Orbilia brochopaga</name>
    <dbReference type="NCBI Taxonomy" id="3140254"/>
    <lineage>
        <taxon>Eukaryota</taxon>
        <taxon>Fungi</taxon>
        <taxon>Dikarya</taxon>
        <taxon>Ascomycota</taxon>
        <taxon>Pezizomycotina</taxon>
        <taxon>Orbiliomycetes</taxon>
        <taxon>Orbiliales</taxon>
        <taxon>Orbiliaceae</taxon>
        <taxon>Orbilia</taxon>
    </lineage>
</organism>
<evidence type="ECO:0000313" key="3">
    <source>
        <dbReference type="Proteomes" id="UP001375240"/>
    </source>
</evidence>
<dbReference type="Proteomes" id="UP001375240">
    <property type="component" value="Unassembled WGS sequence"/>
</dbReference>
<dbReference type="PANTHER" id="PTHR47562:SF2">
    <property type="entry name" value="CARBOXYMETHYLENEBUTENOLIDASE-RELATED"/>
    <property type="match status" value="1"/>
</dbReference>
<dbReference type="EMBL" id="JAVHNQ010000008">
    <property type="protein sequence ID" value="KAK6341078.1"/>
    <property type="molecule type" value="Genomic_DNA"/>
</dbReference>
<sequence>MLIKESFQDIRTSGGTDIRVFLFEPSIPHYPNAKFPGVIVFSEIYQVTGPVSRFARQICSQGYICAAPSSYHDFHGPEPLPYDEAGTDLGNKWKIEKTMESYDEDARISVDLLLSRKNSSGKIGATGMCLGGHLALRCAFDQRISASVCYFPTDIHSSTLGKGKNDDTISVMTTIRGEVVLIFGKKDNHVSPEGRDLIRRKLHDAGVDFTFLEISGAAHAFIRDESSKGRYDAATAKFCFELLLEVFNRKLKMDLGEYEGEEQPMKDIC</sequence>